<dbReference type="RefSeq" id="WP_089758878.1">
    <property type="nucleotide sequence ID" value="NZ_FNGO01000005.1"/>
</dbReference>
<organism evidence="8 9">
    <name type="scientific">Halarsenatibacter silvermanii</name>
    <dbReference type="NCBI Taxonomy" id="321763"/>
    <lineage>
        <taxon>Bacteria</taxon>
        <taxon>Bacillati</taxon>
        <taxon>Bacillota</taxon>
        <taxon>Clostridia</taxon>
        <taxon>Halanaerobiales</taxon>
        <taxon>Halarsenatibacteraceae</taxon>
        <taxon>Halarsenatibacter</taxon>
    </lineage>
</organism>
<dbReference type="PRINTS" id="PR00368">
    <property type="entry name" value="FADPNR"/>
</dbReference>
<evidence type="ECO:0000256" key="1">
    <source>
        <dbReference type="ARBA" id="ARBA00022630"/>
    </source>
</evidence>
<dbReference type="PANTHER" id="PTHR48105">
    <property type="entry name" value="THIOREDOXIN REDUCTASE 1-RELATED-RELATED"/>
    <property type="match status" value="1"/>
</dbReference>
<dbReference type="GO" id="GO:0016668">
    <property type="term" value="F:oxidoreductase activity, acting on a sulfur group of donors, NAD(P) as acceptor"/>
    <property type="evidence" value="ECO:0007669"/>
    <property type="project" value="UniProtKB-ARBA"/>
</dbReference>
<dbReference type="STRING" id="321763.SAMN04488692_10584"/>
<keyword evidence="3" id="KW-0560">Oxidoreductase</keyword>
<dbReference type="OrthoDB" id="9806179at2"/>
<evidence type="ECO:0000313" key="9">
    <source>
        <dbReference type="Proteomes" id="UP000199476"/>
    </source>
</evidence>
<dbReference type="SUPFAM" id="SSF52833">
    <property type="entry name" value="Thioredoxin-like"/>
    <property type="match status" value="1"/>
</dbReference>
<dbReference type="InterPro" id="IPR011767">
    <property type="entry name" value="GLR_AS"/>
</dbReference>
<dbReference type="SUPFAM" id="SSF51905">
    <property type="entry name" value="FAD/NAD(P)-binding domain"/>
    <property type="match status" value="1"/>
</dbReference>
<evidence type="ECO:0000313" key="8">
    <source>
        <dbReference type="EMBL" id="SDL52196.1"/>
    </source>
</evidence>
<accession>A0A1G9KRF5</accession>
<evidence type="ECO:0000259" key="6">
    <source>
        <dbReference type="Pfam" id="PF00462"/>
    </source>
</evidence>
<dbReference type="PRINTS" id="PR00469">
    <property type="entry name" value="PNDRDTASEII"/>
</dbReference>
<name>A0A1G9KRF5_9FIRM</name>
<dbReference type="InterPro" id="IPR036249">
    <property type="entry name" value="Thioredoxin-like_sf"/>
</dbReference>
<dbReference type="InterPro" id="IPR036188">
    <property type="entry name" value="FAD/NAD-bd_sf"/>
</dbReference>
<dbReference type="InterPro" id="IPR023753">
    <property type="entry name" value="FAD/NAD-binding_dom"/>
</dbReference>
<dbReference type="InterPro" id="IPR002109">
    <property type="entry name" value="Glutaredoxin"/>
</dbReference>
<dbReference type="AlphaFoldDB" id="A0A1G9KRF5"/>
<dbReference type="EMBL" id="FNGO01000005">
    <property type="protein sequence ID" value="SDL52196.1"/>
    <property type="molecule type" value="Genomic_DNA"/>
</dbReference>
<keyword evidence="1" id="KW-0285">Flavoprotein</keyword>
<dbReference type="InterPro" id="IPR008255">
    <property type="entry name" value="Pyr_nucl-diS_OxRdtase_2_AS"/>
</dbReference>
<dbReference type="PROSITE" id="PS00195">
    <property type="entry name" value="GLUTAREDOXIN_1"/>
    <property type="match status" value="1"/>
</dbReference>
<evidence type="ECO:0000256" key="5">
    <source>
        <dbReference type="ARBA" id="ARBA00023284"/>
    </source>
</evidence>
<keyword evidence="9" id="KW-1185">Reference proteome</keyword>
<gene>
    <name evidence="8" type="ORF">SAMN04488692_10584</name>
</gene>
<reference evidence="8 9" key="1">
    <citation type="submission" date="2016-10" db="EMBL/GenBank/DDBJ databases">
        <authorList>
            <person name="de Groot N.N."/>
        </authorList>
    </citation>
    <scope>NUCLEOTIDE SEQUENCE [LARGE SCALE GENOMIC DNA]</scope>
    <source>
        <strain evidence="8 9">SLAS-1</strain>
    </source>
</reference>
<dbReference type="Gene3D" id="3.40.30.10">
    <property type="entry name" value="Glutaredoxin"/>
    <property type="match status" value="1"/>
</dbReference>
<dbReference type="Proteomes" id="UP000199476">
    <property type="component" value="Unassembled WGS sequence"/>
</dbReference>
<feature type="domain" description="Glutaredoxin" evidence="6">
    <location>
        <begin position="7"/>
        <end position="66"/>
    </location>
</feature>
<dbReference type="Pfam" id="PF07992">
    <property type="entry name" value="Pyr_redox_2"/>
    <property type="match status" value="1"/>
</dbReference>
<keyword evidence="4" id="KW-1015">Disulfide bond</keyword>
<keyword evidence="2" id="KW-0274">FAD</keyword>
<feature type="domain" description="FAD/NAD(P)-binding" evidence="7">
    <location>
        <begin position="99"/>
        <end position="386"/>
    </location>
</feature>
<keyword evidence="5" id="KW-0676">Redox-active center</keyword>
<dbReference type="Pfam" id="PF00462">
    <property type="entry name" value="Glutaredoxin"/>
    <property type="match status" value="1"/>
</dbReference>
<sequence length="399" mass="43357">MTKSCEIEIYALEWCPYCEKAKALIKSKGFSYKEYDIGEEEVEEEMQERTDGAKTVPQVFIDGHLVGGYDDLVDANISGELNDLLGIEEEADYFDKTWDLITVGAGPASFNAALYAARKGLEVLIIGKDMGGQMLESGEIDNYLGFQDTDGADLIQAFWLHVQKYDVDIMLGDRVSSIEEKKNQSVTLELSSGNTAAARAAILATGAESRELNVTGEKQFKGKGVHYCATCDGYLYSGKDVAIVGGGNSGLEASLDLAKLDCSVELIEVEPELTGDDVLIRKVEANKNINIHTGTGVEEIFGQDKVEGLEIMDLAEKETGELSVEGIFIEIGYKPNSEYAEGSVEINEHGEIIIDENNCTSAERIWAAGDVTNIQDKQIIVAAAEGAKAAMRVSEKLSR</sequence>
<dbReference type="Gene3D" id="3.50.50.60">
    <property type="entry name" value="FAD/NAD(P)-binding domain"/>
    <property type="match status" value="2"/>
</dbReference>
<proteinExistence type="predicted"/>
<dbReference type="PROSITE" id="PS00573">
    <property type="entry name" value="PYRIDINE_REDOX_2"/>
    <property type="match status" value="1"/>
</dbReference>
<dbReference type="InterPro" id="IPR050097">
    <property type="entry name" value="Ferredoxin-NADP_redctase_2"/>
</dbReference>
<dbReference type="PROSITE" id="PS51354">
    <property type="entry name" value="GLUTAREDOXIN_2"/>
    <property type="match status" value="1"/>
</dbReference>
<evidence type="ECO:0000256" key="2">
    <source>
        <dbReference type="ARBA" id="ARBA00022827"/>
    </source>
</evidence>
<evidence type="ECO:0000259" key="7">
    <source>
        <dbReference type="Pfam" id="PF07992"/>
    </source>
</evidence>
<protein>
    <submittedName>
        <fullName evidence="8">Alkyl hydroperoxide reductase subunit F</fullName>
    </submittedName>
</protein>
<evidence type="ECO:0000256" key="3">
    <source>
        <dbReference type="ARBA" id="ARBA00023002"/>
    </source>
</evidence>
<evidence type="ECO:0000256" key="4">
    <source>
        <dbReference type="ARBA" id="ARBA00023157"/>
    </source>
</evidence>